<protein>
    <recommendedName>
        <fullName evidence="4">Transmembrane protein</fullName>
    </recommendedName>
</protein>
<evidence type="ECO:0000313" key="3">
    <source>
        <dbReference type="Proteomes" id="UP000237000"/>
    </source>
</evidence>
<dbReference type="InParanoid" id="A0A2P5BKB8"/>
<keyword evidence="1" id="KW-0472">Membrane</keyword>
<accession>A0A2P5BKB8</accession>
<reference evidence="3" key="1">
    <citation type="submission" date="2016-06" db="EMBL/GenBank/DDBJ databases">
        <title>Parallel loss of symbiosis genes in relatives of nitrogen-fixing non-legume Parasponia.</title>
        <authorList>
            <person name="Van Velzen R."/>
            <person name="Holmer R."/>
            <person name="Bu F."/>
            <person name="Rutten L."/>
            <person name="Van Zeijl A."/>
            <person name="Liu W."/>
            <person name="Santuari L."/>
            <person name="Cao Q."/>
            <person name="Sharma T."/>
            <person name="Shen D."/>
            <person name="Roswanjaya Y."/>
            <person name="Wardhani T."/>
            <person name="Kalhor M.S."/>
            <person name="Jansen J."/>
            <person name="Van den Hoogen J."/>
            <person name="Gungor B."/>
            <person name="Hartog M."/>
            <person name="Hontelez J."/>
            <person name="Verver J."/>
            <person name="Yang W.-C."/>
            <person name="Schijlen E."/>
            <person name="Repin R."/>
            <person name="Schilthuizen M."/>
            <person name="Schranz E."/>
            <person name="Heidstra R."/>
            <person name="Miyata K."/>
            <person name="Fedorova E."/>
            <person name="Kohlen W."/>
            <person name="Bisseling T."/>
            <person name="Smit S."/>
            <person name="Geurts R."/>
        </authorList>
    </citation>
    <scope>NUCLEOTIDE SEQUENCE [LARGE SCALE GENOMIC DNA]</scope>
    <source>
        <strain evidence="3">cv. RG33-2</strain>
    </source>
</reference>
<keyword evidence="3" id="KW-1185">Reference proteome</keyword>
<proteinExistence type="predicted"/>
<comment type="caution">
    <text evidence="2">The sequence shown here is derived from an EMBL/GenBank/DDBJ whole genome shotgun (WGS) entry which is preliminary data.</text>
</comment>
<feature type="transmembrane region" description="Helical" evidence="1">
    <location>
        <begin position="74"/>
        <end position="91"/>
    </location>
</feature>
<sequence length="109" mass="12785">MVQLTSSFQKTKNNKLLINKLIGCFLGFDPWRLLKKNIDLIKRMKRHFLGSYPLVQINFPFLLLLLLLFLMYEFINSFLCLVCPLFGLRFSKSTLILKLKQAPSSEENQ</sequence>
<organism evidence="2 3">
    <name type="scientific">Trema orientale</name>
    <name type="common">Charcoal tree</name>
    <name type="synonym">Celtis orientalis</name>
    <dbReference type="NCBI Taxonomy" id="63057"/>
    <lineage>
        <taxon>Eukaryota</taxon>
        <taxon>Viridiplantae</taxon>
        <taxon>Streptophyta</taxon>
        <taxon>Embryophyta</taxon>
        <taxon>Tracheophyta</taxon>
        <taxon>Spermatophyta</taxon>
        <taxon>Magnoliopsida</taxon>
        <taxon>eudicotyledons</taxon>
        <taxon>Gunneridae</taxon>
        <taxon>Pentapetalae</taxon>
        <taxon>rosids</taxon>
        <taxon>fabids</taxon>
        <taxon>Rosales</taxon>
        <taxon>Cannabaceae</taxon>
        <taxon>Trema</taxon>
    </lineage>
</organism>
<evidence type="ECO:0008006" key="4">
    <source>
        <dbReference type="Google" id="ProtNLM"/>
    </source>
</evidence>
<evidence type="ECO:0000256" key="1">
    <source>
        <dbReference type="SAM" id="Phobius"/>
    </source>
</evidence>
<evidence type="ECO:0000313" key="2">
    <source>
        <dbReference type="EMBL" id="PON49234.1"/>
    </source>
</evidence>
<name>A0A2P5BKB8_TREOI</name>
<keyword evidence="1" id="KW-0812">Transmembrane</keyword>
<keyword evidence="1" id="KW-1133">Transmembrane helix</keyword>
<dbReference type="EMBL" id="JXTC01000505">
    <property type="protein sequence ID" value="PON49234.1"/>
    <property type="molecule type" value="Genomic_DNA"/>
</dbReference>
<gene>
    <name evidence="2" type="ORF">TorRG33x02_318320</name>
</gene>
<dbReference type="AlphaFoldDB" id="A0A2P5BKB8"/>
<dbReference type="Proteomes" id="UP000237000">
    <property type="component" value="Unassembled WGS sequence"/>
</dbReference>
<feature type="transmembrane region" description="Helical" evidence="1">
    <location>
        <begin position="46"/>
        <end position="68"/>
    </location>
</feature>